<dbReference type="SMART" id="SM00420">
    <property type="entry name" value="HTH_DEOR"/>
    <property type="match status" value="1"/>
</dbReference>
<feature type="domain" description="HTH deoR-type" evidence="4">
    <location>
        <begin position="6"/>
        <end position="61"/>
    </location>
</feature>
<evidence type="ECO:0000313" key="5">
    <source>
        <dbReference type="EMBL" id="EWS82108.1"/>
    </source>
</evidence>
<dbReference type="InterPro" id="IPR036388">
    <property type="entry name" value="WH-like_DNA-bd_sf"/>
</dbReference>
<keyword evidence="3" id="KW-0804">Transcription</keyword>
<keyword evidence="2" id="KW-0238">DNA-binding</keyword>
<dbReference type="PANTHER" id="PTHR30363">
    <property type="entry name" value="HTH-TYPE TRANSCRIPTIONAL REGULATOR SRLR-RELATED"/>
    <property type="match status" value="1"/>
</dbReference>
<dbReference type="Pfam" id="PF00455">
    <property type="entry name" value="DeoRC"/>
    <property type="match status" value="1"/>
</dbReference>
<comment type="caution">
    <text evidence="5">The sequence shown here is derived from an EMBL/GenBank/DDBJ whole genome shotgun (WGS) entry which is preliminary data.</text>
</comment>
<evidence type="ECO:0000256" key="3">
    <source>
        <dbReference type="ARBA" id="ARBA00023163"/>
    </source>
</evidence>
<dbReference type="PROSITE" id="PS51000">
    <property type="entry name" value="HTH_DEOR_2"/>
    <property type="match status" value="1"/>
</dbReference>
<keyword evidence="6" id="KW-1185">Reference proteome</keyword>
<dbReference type="InterPro" id="IPR001034">
    <property type="entry name" value="DeoR_HTH"/>
</dbReference>
<proteinExistence type="predicted"/>
<dbReference type="InterPro" id="IPR036390">
    <property type="entry name" value="WH_DNA-bd_sf"/>
</dbReference>
<name>Z9JVU6_9MICO</name>
<dbReference type="eggNOG" id="COG1349">
    <property type="taxonomic scope" value="Bacteria"/>
</dbReference>
<dbReference type="GO" id="GO:0003677">
    <property type="term" value="F:DNA binding"/>
    <property type="evidence" value="ECO:0007669"/>
    <property type="project" value="UniProtKB-KW"/>
</dbReference>
<organism evidence="5 6">
    <name type="scientific">Brachybacterium phenoliresistens</name>
    <dbReference type="NCBI Taxonomy" id="396014"/>
    <lineage>
        <taxon>Bacteria</taxon>
        <taxon>Bacillati</taxon>
        <taxon>Actinomycetota</taxon>
        <taxon>Actinomycetes</taxon>
        <taxon>Micrococcales</taxon>
        <taxon>Dermabacteraceae</taxon>
        <taxon>Brachybacterium</taxon>
    </lineage>
</organism>
<dbReference type="SUPFAM" id="SSF100950">
    <property type="entry name" value="NagB/RpiA/CoA transferase-like"/>
    <property type="match status" value="1"/>
</dbReference>
<dbReference type="SUPFAM" id="SSF46785">
    <property type="entry name" value="Winged helix' DNA-binding domain"/>
    <property type="match status" value="1"/>
</dbReference>
<dbReference type="GO" id="GO:0003700">
    <property type="term" value="F:DNA-binding transcription factor activity"/>
    <property type="evidence" value="ECO:0007669"/>
    <property type="project" value="InterPro"/>
</dbReference>
<dbReference type="SMART" id="SM01134">
    <property type="entry name" value="DeoRC"/>
    <property type="match status" value="1"/>
</dbReference>
<dbReference type="InterPro" id="IPR050313">
    <property type="entry name" value="Carb_Metab_HTH_regulators"/>
</dbReference>
<evidence type="ECO:0000256" key="1">
    <source>
        <dbReference type="ARBA" id="ARBA00023015"/>
    </source>
</evidence>
<dbReference type="RefSeq" id="WP_038370654.1">
    <property type="nucleotide sequence ID" value="NZ_BAAAOW010000009.1"/>
</dbReference>
<dbReference type="AlphaFoldDB" id="Z9JVU6"/>
<dbReference type="HOGENOM" id="CLU_060699_3_0_11"/>
<dbReference type="InterPro" id="IPR014036">
    <property type="entry name" value="DeoR-like_C"/>
</dbReference>
<dbReference type="InterPro" id="IPR018356">
    <property type="entry name" value="Tscrpt_reg_HTH_DeoR_CS"/>
</dbReference>
<dbReference type="PANTHER" id="PTHR30363:SF44">
    <property type="entry name" value="AGA OPERON TRANSCRIPTIONAL REPRESSOR-RELATED"/>
    <property type="match status" value="1"/>
</dbReference>
<dbReference type="PATRIC" id="fig|396014.3.peg.650"/>
<dbReference type="Gene3D" id="1.10.10.10">
    <property type="entry name" value="Winged helix-like DNA-binding domain superfamily/Winged helix DNA-binding domain"/>
    <property type="match status" value="1"/>
</dbReference>
<protein>
    <submittedName>
        <fullName evidence="5">DeoR faimly transcriptional regulator</fullName>
    </submittedName>
</protein>
<evidence type="ECO:0000313" key="6">
    <source>
        <dbReference type="Proteomes" id="UP000023067"/>
    </source>
</evidence>
<keyword evidence="1" id="KW-0805">Transcription regulation</keyword>
<gene>
    <name evidence="5" type="ORF">BF93_10695</name>
</gene>
<evidence type="ECO:0000259" key="4">
    <source>
        <dbReference type="PROSITE" id="PS51000"/>
    </source>
</evidence>
<reference evidence="5 6" key="1">
    <citation type="submission" date="2014-02" db="EMBL/GenBank/DDBJ databases">
        <title>Genome sequence of Brachybacterium phenoliresistens strain W13A50.</title>
        <authorList>
            <person name="Wang X."/>
        </authorList>
    </citation>
    <scope>NUCLEOTIDE SEQUENCE [LARGE SCALE GENOMIC DNA]</scope>
    <source>
        <strain evidence="5 6">W13A50</strain>
    </source>
</reference>
<dbReference type="PROSITE" id="PS00894">
    <property type="entry name" value="HTH_DEOR_1"/>
    <property type="match status" value="1"/>
</dbReference>
<dbReference type="Proteomes" id="UP000023067">
    <property type="component" value="Unassembled WGS sequence"/>
</dbReference>
<accession>Z9JVU6</accession>
<evidence type="ECO:0000256" key="2">
    <source>
        <dbReference type="ARBA" id="ARBA00023125"/>
    </source>
</evidence>
<dbReference type="InterPro" id="IPR037171">
    <property type="entry name" value="NagB/RpiA_transferase-like"/>
</dbReference>
<dbReference type="PRINTS" id="PR00037">
    <property type="entry name" value="HTHLACR"/>
</dbReference>
<dbReference type="STRING" id="396014.BF93_10695"/>
<dbReference type="EMBL" id="JDYK01000003">
    <property type="protein sequence ID" value="EWS82108.1"/>
    <property type="molecule type" value="Genomic_DNA"/>
</dbReference>
<sequence length="249" mass="26371">MVSLAAQERQDRLLAELRATQSVALSDAAMQLGVSEMTVRRDLDRLEERGLARRVRGGAVYAGPVSFGGRSRSHSEEKREIARKLLPLVPEEGVIALDSSTTMHHLAGAIEGGGDLTVVTNGLLTFEALRGRPGIVAILTGGRQDARSDSLIGPVATATLDAMRFTAFFASAAAIDPQFCFEDTFEEAEVKKAFARAAGQVVLGAHSDKLGAVATAAAVPLERVGVLATELPAAAPELQEYRGRVPRVL</sequence>
<dbReference type="Pfam" id="PF08220">
    <property type="entry name" value="HTH_DeoR"/>
    <property type="match status" value="1"/>
</dbReference>